<dbReference type="InterPro" id="IPR017978">
    <property type="entry name" value="GPCR_3_C"/>
</dbReference>
<keyword evidence="13" id="KW-1185">Reference proteome</keyword>
<evidence type="ECO:0000256" key="1">
    <source>
        <dbReference type="ARBA" id="ARBA00004651"/>
    </source>
</evidence>
<dbReference type="InterPro" id="IPR000068">
    <property type="entry name" value="GPCR_3_Ca_sens_rcpt-rel"/>
</dbReference>
<feature type="transmembrane region" description="Helical" evidence="10">
    <location>
        <begin position="319"/>
        <end position="343"/>
    </location>
</feature>
<dbReference type="PRINTS" id="PR01535">
    <property type="entry name" value="VOMERONASL2R"/>
</dbReference>
<sequence length="522" mass="58739">MVDEDEEKGNMLNDFFSSVFTQENPMADKMISDKNSPLNVTCLTQQEVRRRLNITKIDKSPGPDGLHPRVLQELSTVIDRPLFLISKDSIITGSVPQDWRIANVVPIFKKGTKTELGNYRPVSLTSTVGKILEGILRDAILEYLKRNNLMTQDQHGFTRDRSCQTNLISFYKEVPVSKCTEDCPPGYRRILMNGSHKCCFQCLQCSDGEISNETDKRSCIRCPRDQWPNDNNQCAPKEREFLSYTDDSITLIITLIVIFLFLKTSFILGIFTLFRDTPVVKASNQSLSFLLLVSIMLSFLCIFLFLGRPTRLTCMLRQTLFGIIFSVAISSILAKTIMVYSAFKATKPGSKCRKFIGVKITNCLVFVCSFIQVVLCIIWLSTAPPFPESNFDLYVDKIVLQCNEGSIVAFSIILGYIGVLAAVSFLVAFLARNLPDSFNEAKYITFSMLVVCSVWGAFIPAYLSVTGKSSVLVEIFAILSSSVGILACIFYPKCYIIILRPDLNSKDNLLKKPKYDRENLTT</sequence>
<keyword evidence="4" id="KW-0732">Signal</keyword>
<keyword evidence="6" id="KW-0675">Receptor</keyword>
<evidence type="ECO:0000256" key="6">
    <source>
        <dbReference type="ARBA" id="ARBA00023040"/>
    </source>
</evidence>
<evidence type="ECO:0000256" key="10">
    <source>
        <dbReference type="SAM" id="Phobius"/>
    </source>
</evidence>
<dbReference type="InterPro" id="IPR009030">
    <property type="entry name" value="Growth_fac_rcpt_cys_sf"/>
</dbReference>
<keyword evidence="6" id="KW-0297">G-protein coupled receptor</keyword>
<keyword evidence="2" id="KW-1003">Cell membrane</keyword>
<keyword evidence="3 10" id="KW-0812">Transmembrane</keyword>
<feature type="transmembrane region" description="Helical" evidence="10">
    <location>
        <begin position="364"/>
        <end position="386"/>
    </location>
</feature>
<reference evidence="12" key="1">
    <citation type="submission" date="2023-07" db="EMBL/GenBank/DDBJ databases">
        <authorList>
            <person name="Stuckert A."/>
        </authorList>
    </citation>
    <scope>NUCLEOTIDE SEQUENCE</scope>
</reference>
<dbReference type="InterPro" id="IPR011500">
    <property type="entry name" value="GPCR_3_9-Cys_dom"/>
</dbReference>
<comment type="subcellular location">
    <subcellularLocation>
        <location evidence="1">Cell membrane</location>
        <topology evidence="1">Multi-pass membrane protein</topology>
    </subcellularLocation>
</comment>
<feature type="transmembrane region" description="Helical" evidence="10">
    <location>
        <begin position="286"/>
        <end position="307"/>
    </location>
</feature>
<dbReference type="InterPro" id="IPR000337">
    <property type="entry name" value="GPCR_3"/>
</dbReference>
<dbReference type="InterPro" id="IPR004073">
    <property type="entry name" value="GPCR_3_vmron_rcpt_2"/>
</dbReference>
<keyword evidence="7 10" id="KW-0472">Membrane</keyword>
<dbReference type="CDD" id="cd15283">
    <property type="entry name" value="7tmC_V2R_pheromone"/>
    <property type="match status" value="1"/>
</dbReference>
<dbReference type="Gene3D" id="2.10.50.30">
    <property type="entry name" value="GPCR, family 3, nine cysteines domain"/>
    <property type="match status" value="1"/>
</dbReference>
<dbReference type="Proteomes" id="UP001176940">
    <property type="component" value="Unassembled WGS sequence"/>
</dbReference>
<evidence type="ECO:0000256" key="9">
    <source>
        <dbReference type="ARBA" id="ARBA00023224"/>
    </source>
</evidence>
<keyword evidence="9" id="KW-0807">Transducer</keyword>
<name>A0ABN9LHQ6_9NEOB</name>
<dbReference type="PANTHER" id="PTHR24061:SF588">
    <property type="entry name" value="VOMERONASAL TYPE-2 RECEPTOR 26"/>
    <property type="match status" value="1"/>
</dbReference>
<protein>
    <recommendedName>
        <fullName evidence="11">G-protein coupled receptors family 3 profile domain-containing protein</fullName>
    </recommendedName>
</protein>
<dbReference type="PROSITE" id="PS50259">
    <property type="entry name" value="G_PROTEIN_RECEP_F3_4"/>
    <property type="match status" value="1"/>
</dbReference>
<keyword evidence="8" id="KW-0325">Glycoprotein</keyword>
<proteinExistence type="predicted"/>
<evidence type="ECO:0000256" key="8">
    <source>
        <dbReference type="ARBA" id="ARBA00023180"/>
    </source>
</evidence>
<dbReference type="Pfam" id="PF07562">
    <property type="entry name" value="NCD3G"/>
    <property type="match status" value="1"/>
</dbReference>
<evidence type="ECO:0000313" key="12">
    <source>
        <dbReference type="EMBL" id="CAJ0941818.1"/>
    </source>
</evidence>
<dbReference type="InterPro" id="IPR038550">
    <property type="entry name" value="GPCR_3_9-Cys_sf"/>
</dbReference>
<feature type="transmembrane region" description="Helical" evidence="10">
    <location>
        <begin position="406"/>
        <end position="431"/>
    </location>
</feature>
<feature type="transmembrane region" description="Helical" evidence="10">
    <location>
        <begin position="443"/>
        <end position="465"/>
    </location>
</feature>
<dbReference type="InterPro" id="IPR017979">
    <property type="entry name" value="GPCR_3_CS"/>
</dbReference>
<accession>A0ABN9LHQ6</accession>
<evidence type="ECO:0000256" key="2">
    <source>
        <dbReference type="ARBA" id="ARBA00022475"/>
    </source>
</evidence>
<keyword evidence="5 10" id="KW-1133">Transmembrane helix</keyword>
<dbReference type="PRINTS" id="PR00248">
    <property type="entry name" value="GPCRMGR"/>
</dbReference>
<dbReference type="EMBL" id="CAUEEQ010019349">
    <property type="protein sequence ID" value="CAJ0941818.1"/>
    <property type="molecule type" value="Genomic_DNA"/>
</dbReference>
<dbReference type="Pfam" id="PF00003">
    <property type="entry name" value="7tm_3"/>
    <property type="match status" value="1"/>
</dbReference>
<feature type="transmembrane region" description="Helical" evidence="10">
    <location>
        <begin position="249"/>
        <end position="274"/>
    </location>
</feature>
<dbReference type="PANTHER" id="PTHR24061">
    <property type="entry name" value="CALCIUM-SENSING RECEPTOR-RELATED"/>
    <property type="match status" value="1"/>
</dbReference>
<evidence type="ECO:0000256" key="5">
    <source>
        <dbReference type="ARBA" id="ARBA00022989"/>
    </source>
</evidence>
<gene>
    <name evidence="12" type="ORF">RIMI_LOCUS9359473</name>
</gene>
<feature type="domain" description="G-protein coupled receptors family 3 profile" evidence="11">
    <location>
        <begin position="249"/>
        <end position="513"/>
    </location>
</feature>
<feature type="transmembrane region" description="Helical" evidence="10">
    <location>
        <begin position="471"/>
        <end position="491"/>
    </location>
</feature>
<organism evidence="12 13">
    <name type="scientific">Ranitomeya imitator</name>
    <name type="common">mimic poison frog</name>
    <dbReference type="NCBI Taxonomy" id="111125"/>
    <lineage>
        <taxon>Eukaryota</taxon>
        <taxon>Metazoa</taxon>
        <taxon>Chordata</taxon>
        <taxon>Craniata</taxon>
        <taxon>Vertebrata</taxon>
        <taxon>Euteleostomi</taxon>
        <taxon>Amphibia</taxon>
        <taxon>Batrachia</taxon>
        <taxon>Anura</taxon>
        <taxon>Neobatrachia</taxon>
        <taxon>Hyloidea</taxon>
        <taxon>Dendrobatidae</taxon>
        <taxon>Dendrobatinae</taxon>
        <taxon>Ranitomeya</taxon>
    </lineage>
</organism>
<evidence type="ECO:0000313" key="13">
    <source>
        <dbReference type="Proteomes" id="UP001176940"/>
    </source>
</evidence>
<evidence type="ECO:0000256" key="7">
    <source>
        <dbReference type="ARBA" id="ARBA00023136"/>
    </source>
</evidence>
<evidence type="ECO:0000256" key="4">
    <source>
        <dbReference type="ARBA" id="ARBA00022729"/>
    </source>
</evidence>
<dbReference type="PROSITE" id="PS00981">
    <property type="entry name" value="G_PROTEIN_RECEP_F3_3"/>
    <property type="match status" value="1"/>
</dbReference>
<comment type="caution">
    <text evidence="12">The sequence shown here is derived from an EMBL/GenBank/DDBJ whole genome shotgun (WGS) entry which is preliminary data.</text>
</comment>
<evidence type="ECO:0000256" key="3">
    <source>
        <dbReference type="ARBA" id="ARBA00022692"/>
    </source>
</evidence>
<dbReference type="SUPFAM" id="SSF57184">
    <property type="entry name" value="Growth factor receptor domain"/>
    <property type="match status" value="1"/>
</dbReference>
<evidence type="ECO:0000259" key="11">
    <source>
        <dbReference type="PROSITE" id="PS50259"/>
    </source>
</evidence>